<evidence type="ECO:0000256" key="2">
    <source>
        <dbReference type="ARBA" id="ARBA00022688"/>
    </source>
</evidence>
<dbReference type="InterPro" id="IPR009078">
    <property type="entry name" value="Ferritin-like_SF"/>
</dbReference>
<evidence type="ECO:0000256" key="3">
    <source>
        <dbReference type="ARBA" id="ARBA00022723"/>
    </source>
</evidence>
<dbReference type="GO" id="GO:0046872">
    <property type="term" value="F:metal ion binding"/>
    <property type="evidence" value="ECO:0007669"/>
    <property type="project" value="UniProtKB-KW"/>
</dbReference>
<dbReference type="InterPro" id="IPR012347">
    <property type="entry name" value="Ferritin-like"/>
</dbReference>
<dbReference type="AlphaFoldDB" id="A0A381NKT7"/>
<evidence type="ECO:0000256" key="1">
    <source>
        <dbReference type="ARBA" id="ARBA00004749"/>
    </source>
</evidence>
<proteinExistence type="predicted"/>
<keyword evidence="7" id="KW-0472">Membrane</keyword>
<comment type="pathway">
    <text evidence="1">Cofactor biosynthesis; ubiquinone biosynthesis.</text>
</comment>
<dbReference type="CDD" id="cd01042">
    <property type="entry name" value="DMQH"/>
    <property type="match status" value="1"/>
</dbReference>
<evidence type="ECO:0000256" key="4">
    <source>
        <dbReference type="ARBA" id="ARBA00023002"/>
    </source>
</evidence>
<dbReference type="GO" id="GO:0006744">
    <property type="term" value="P:ubiquinone biosynthetic process"/>
    <property type="evidence" value="ECO:0007669"/>
    <property type="project" value="UniProtKB-KW"/>
</dbReference>
<dbReference type="GO" id="GO:0008682">
    <property type="term" value="F:3-demethoxyubiquinol 3-hydroxylase activity"/>
    <property type="evidence" value="ECO:0007669"/>
    <property type="project" value="TreeGrafter"/>
</dbReference>
<dbReference type="GO" id="GO:0005743">
    <property type="term" value="C:mitochondrial inner membrane"/>
    <property type="evidence" value="ECO:0007669"/>
    <property type="project" value="TreeGrafter"/>
</dbReference>
<name>A0A381NKT7_9ZZZZ</name>
<evidence type="ECO:0000256" key="6">
    <source>
        <dbReference type="ARBA" id="ARBA00023033"/>
    </source>
</evidence>
<accession>A0A381NKT7</accession>
<dbReference type="InterPro" id="IPR011566">
    <property type="entry name" value="Ubq_synth_Coq7"/>
</dbReference>
<dbReference type="PANTHER" id="PTHR11237">
    <property type="entry name" value="COENZYME Q10 BIOSYNTHESIS PROTEIN 7"/>
    <property type="match status" value="1"/>
</dbReference>
<gene>
    <name evidence="8" type="ORF">METZ01_LOCUS7322</name>
</gene>
<reference evidence="8" key="1">
    <citation type="submission" date="2018-05" db="EMBL/GenBank/DDBJ databases">
        <authorList>
            <person name="Lanie J.A."/>
            <person name="Ng W.-L."/>
            <person name="Kazmierczak K.M."/>
            <person name="Andrzejewski T.M."/>
            <person name="Davidsen T.M."/>
            <person name="Wayne K.J."/>
            <person name="Tettelin H."/>
            <person name="Glass J.I."/>
            <person name="Rusch D."/>
            <person name="Podicherti R."/>
            <person name="Tsui H.-C.T."/>
            <person name="Winkler M.E."/>
        </authorList>
    </citation>
    <scope>NUCLEOTIDE SEQUENCE</scope>
</reference>
<dbReference type="Gene3D" id="1.20.1260.10">
    <property type="match status" value="1"/>
</dbReference>
<keyword evidence="3" id="KW-0479">Metal-binding</keyword>
<dbReference type="SUPFAM" id="SSF47240">
    <property type="entry name" value="Ferritin-like"/>
    <property type="match status" value="1"/>
</dbReference>
<protein>
    <recommendedName>
        <fullName evidence="9">Demethoxyubiquinone hydroxylase family protein</fullName>
    </recommendedName>
</protein>
<keyword evidence="4" id="KW-0560">Oxidoreductase</keyword>
<evidence type="ECO:0000313" key="8">
    <source>
        <dbReference type="EMBL" id="SUZ54468.1"/>
    </source>
</evidence>
<evidence type="ECO:0000256" key="5">
    <source>
        <dbReference type="ARBA" id="ARBA00023004"/>
    </source>
</evidence>
<dbReference type="PANTHER" id="PTHR11237:SF4">
    <property type="entry name" value="5-DEMETHOXYUBIQUINONE HYDROXYLASE, MITOCHONDRIAL"/>
    <property type="match status" value="1"/>
</dbReference>
<dbReference type="Pfam" id="PF03232">
    <property type="entry name" value="COQ7"/>
    <property type="match status" value="1"/>
</dbReference>
<keyword evidence="5" id="KW-0408">Iron</keyword>
<evidence type="ECO:0000256" key="7">
    <source>
        <dbReference type="ARBA" id="ARBA00023136"/>
    </source>
</evidence>
<keyword evidence="6" id="KW-0503">Monooxygenase</keyword>
<organism evidence="8">
    <name type="scientific">marine metagenome</name>
    <dbReference type="NCBI Taxonomy" id="408172"/>
    <lineage>
        <taxon>unclassified sequences</taxon>
        <taxon>metagenomes</taxon>
        <taxon>ecological metagenomes</taxon>
    </lineage>
</organism>
<evidence type="ECO:0008006" key="9">
    <source>
        <dbReference type="Google" id="ProtNLM"/>
    </source>
</evidence>
<sequence>MENKRLEEIIRVDHAGEHGATSIYKGTIDVLNILGDEKTKKIISEMAEGEIAHVKEFDNLIRKKSIRPTAFLPFWKLTGYSLGAITALAGKDAIMACTEAVEEVIDKHYSDQIKEIEESKIEREFLFTLKKFHSDEVGHKTTAEDESGKNSVLINSFKEIVRIGCKGAIKISEKI</sequence>
<keyword evidence="2" id="KW-0831">Ubiquinone biosynthesis</keyword>
<dbReference type="EMBL" id="UINC01000388">
    <property type="protein sequence ID" value="SUZ54468.1"/>
    <property type="molecule type" value="Genomic_DNA"/>
</dbReference>